<dbReference type="AlphaFoldDB" id="Q095T1"/>
<dbReference type="PANTHER" id="PTHR22753:SF14">
    <property type="entry name" value="MONOACYLGLYCEROL_DIACYLGLYCEROL O-ACYLTRANSFERASE"/>
    <property type="match status" value="1"/>
</dbReference>
<dbReference type="CDD" id="cd07987">
    <property type="entry name" value="LPLAT_MGAT-like"/>
    <property type="match status" value="1"/>
</dbReference>
<proteinExistence type="predicted"/>
<dbReference type="Proteomes" id="UP000001351">
    <property type="component" value="Chromosome"/>
</dbReference>
<dbReference type="Proteomes" id="UP000032702">
    <property type="component" value="Unassembled WGS sequence"/>
</dbReference>
<dbReference type="PANTHER" id="PTHR22753">
    <property type="entry name" value="TRANSMEMBRANE PROTEIN 68"/>
    <property type="match status" value="1"/>
</dbReference>
<reference evidence="2 4" key="1">
    <citation type="submission" date="2006-04" db="EMBL/GenBank/DDBJ databases">
        <authorList>
            <person name="Nierman W.C."/>
        </authorList>
    </citation>
    <scope>NUCLEOTIDE SEQUENCE [LARGE SCALE GENOMIC DNA]</scope>
    <source>
        <strain evidence="2 4">DW4/3-1</strain>
    </source>
</reference>
<name>Q095T1_STIAD</name>
<dbReference type="STRING" id="378806.STAUR_4695"/>
<dbReference type="EMBL" id="CP002271">
    <property type="protein sequence ID" value="ADO72475.1"/>
    <property type="molecule type" value="Genomic_DNA"/>
</dbReference>
<reference evidence="1 3" key="2">
    <citation type="journal article" date="2011" name="Mol. Biol. Evol.">
        <title>Comparative genomic analysis of fruiting body formation in Myxococcales.</title>
        <authorList>
            <person name="Huntley S."/>
            <person name="Hamann N."/>
            <person name="Wegener-Feldbrugge S."/>
            <person name="Treuner-Lange A."/>
            <person name="Kube M."/>
            <person name="Reinhardt R."/>
            <person name="Klages S."/>
            <person name="Muller R."/>
            <person name="Ronning C.M."/>
            <person name="Nierman W.C."/>
            <person name="Sogaard-Andersen L."/>
        </authorList>
    </citation>
    <scope>NUCLEOTIDE SEQUENCE [LARGE SCALE GENOMIC DNA]</scope>
    <source>
        <strain evidence="1 3">DW4/3-1</strain>
    </source>
</reference>
<dbReference type="OrthoDB" id="5496738at2"/>
<dbReference type="PATRIC" id="fig|378806.16.peg.6738"/>
<protein>
    <submittedName>
        <fullName evidence="1">Conserved uncharacterized protein</fullName>
    </submittedName>
    <submittedName>
        <fullName evidence="2">Putative acyltransferase</fullName>
    </submittedName>
</protein>
<sequence>MRHAEGAPLAAWLAGFRALRVWHRYEAVGLETLLAPGAKLIVGYHGRPLAFDQCMLTVELYERLGYLPHGIIHGAFKANRLMQWWIDGLGFVTGDGPELAEVVARGEHILVQPGGTREGCRSFRHRYQVDWGERTGYLRMAIKYGLPIVPVAGNGVDDAYVGLNDGHALGKRLHAPAQLPLWLGLGATGVWPFSLPFPVKMTQYVGAPFTRHLEGRVDPGDRQALRHIHHEVRGIVQALLDRARAPRREAS</sequence>
<keyword evidence="2" id="KW-0012">Acyltransferase</keyword>
<dbReference type="RefSeq" id="WP_002612940.1">
    <property type="nucleotide sequence ID" value="NC_014623.1"/>
</dbReference>
<dbReference type="GO" id="GO:0016020">
    <property type="term" value="C:membrane"/>
    <property type="evidence" value="ECO:0007669"/>
    <property type="project" value="TreeGrafter"/>
</dbReference>
<evidence type="ECO:0000313" key="4">
    <source>
        <dbReference type="Proteomes" id="UP000032702"/>
    </source>
</evidence>
<accession>Q095T1</accession>
<dbReference type="eggNOG" id="COG0204">
    <property type="taxonomic scope" value="Bacteria"/>
</dbReference>
<dbReference type="GO" id="GO:0016746">
    <property type="term" value="F:acyltransferase activity"/>
    <property type="evidence" value="ECO:0007669"/>
    <property type="project" value="UniProtKB-KW"/>
</dbReference>
<dbReference type="EMBL" id="AAMD01000032">
    <property type="protein sequence ID" value="EAU67477.1"/>
    <property type="molecule type" value="Genomic_DNA"/>
</dbReference>
<dbReference type="HOGENOM" id="CLU_015395_1_1_7"/>
<gene>
    <name evidence="1" type="ordered locus">STAUR_4695</name>
    <name evidence="2" type="ORF">STIAU_6946</name>
</gene>
<keyword evidence="2" id="KW-0808">Transferase</keyword>
<evidence type="ECO:0000313" key="3">
    <source>
        <dbReference type="Proteomes" id="UP000001351"/>
    </source>
</evidence>
<evidence type="ECO:0000313" key="1">
    <source>
        <dbReference type="EMBL" id="ADO72475.1"/>
    </source>
</evidence>
<keyword evidence="3" id="KW-1185">Reference proteome</keyword>
<evidence type="ECO:0000313" key="2">
    <source>
        <dbReference type="EMBL" id="EAU67477.1"/>
    </source>
</evidence>
<dbReference type="KEGG" id="sur:STAUR_4695"/>
<organism evidence="2 4">
    <name type="scientific">Stigmatella aurantiaca (strain DW4/3-1)</name>
    <dbReference type="NCBI Taxonomy" id="378806"/>
    <lineage>
        <taxon>Bacteria</taxon>
        <taxon>Pseudomonadati</taxon>
        <taxon>Myxococcota</taxon>
        <taxon>Myxococcia</taxon>
        <taxon>Myxococcales</taxon>
        <taxon>Cystobacterineae</taxon>
        <taxon>Archangiaceae</taxon>
        <taxon>Stigmatella</taxon>
    </lineage>
</organism>